<dbReference type="Proteomes" id="UP000244309">
    <property type="component" value="Unassembled WGS sequence"/>
</dbReference>
<evidence type="ECO:0000259" key="2">
    <source>
        <dbReference type="PROSITE" id="PS51159"/>
    </source>
</evidence>
<feature type="compositionally biased region" description="Basic and acidic residues" evidence="1">
    <location>
        <begin position="116"/>
        <end position="126"/>
    </location>
</feature>
<feature type="compositionally biased region" description="Low complexity" evidence="1">
    <location>
        <begin position="75"/>
        <end position="96"/>
    </location>
</feature>
<dbReference type="PANTHER" id="PTHR12307">
    <property type="entry name" value="PROTEIN PHOSPHATASE 1 REGULATORY SUBUNIT"/>
    <property type="match status" value="1"/>
</dbReference>
<feature type="region of interest" description="Disordered" evidence="1">
    <location>
        <begin position="551"/>
        <end position="606"/>
    </location>
</feature>
<protein>
    <recommendedName>
        <fullName evidence="2">CBM21 domain-containing protein</fullName>
    </recommendedName>
</protein>
<dbReference type="InterPro" id="IPR038175">
    <property type="entry name" value="CBM21_dom_sf"/>
</dbReference>
<feature type="region of interest" description="Disordered" evidence="1">
    <location>
        <begin position="1"/>
        <end position="193"/>
    </location>
</feature>
<keyword evidence="4" id="KW-1185">Reference proteome</keyword>
<feature type="compositionally biased region" description="Acidic residues" evidence="1">
    <location>
        <begin position="225"/>
        <end position="238"/>
    </location>
</feature>
<dbReference type="InterPro" id="IPR050782">
    <property type="entry name" value="PP1_regulatory_subunit_3"/>
</dbReference>
<feature type="region of interest" description="Disordered" evidence="1">
    <location>
        <begin position="209"/>
        <end position="238"/>
    </location>
</feature>
<dbReference type="InterPro" id="IPR005036">
    <property type="entry name" value="CBM21_dom"/>
</dbReference>
<sequence length="681" mass="75789">MTTLGAAASDSHLGPPAPDISDKPLGSYPSPPLNGATPTNDKNNHHQDMSAQSEILNATDPHPYSAPAVDGYFRPSHAAYSSHSPASTKSNSLSSDSSDDVPLSMRFMHKPSRSGDQLRKASDPTRRNSLINAHIDDSNLNECSSPNHSRSASMDGAPYRLVRKKSGEIVKSSLKEGCSTHRSKSLPSTPSFKSVHFGSDADIRYFSKKDRPTAISAQNSPALGPEDDDISGDDDEDEDYLARAQKEFDYFDDELNSHAESFTPSSGPQKASGITKYPAPHHGRLIDWDVNVTNFPTTSLHDRITSIRPPVFLERVFVSIDKRFLLGHIAVSNITYEKSVTVRYTLDNWATIVEIPTIYVPDIPASLRKHNYDRFVFKIPLDSMFNSFHMGDESNFSFSREHQKIYHLCIRYSLPGHEFWDNNGGKDYSIKIKKTIRSSEQSAGPDFVSDDKKKQTPRLRGGGSVLPKTARSKPEAHSQRPKYSSHYMKRFHSEPNLNAPKSESKKENKSNDHNDFENNNFYLSSPLFTSIKNNRSDALCEDQDNLKDASLQRDLSNARSKDNKKEFSNIPRDLASREDIPTDSSSTAGSPSPMEGILPSRPLHGSPAVNGFSDGFDSLMDSKSYKELLESYCFFTTPSQHLCPNSPQHHENLSHVDPKDTGPDRSLDPDNAFTVSSFLRK</sequence>
<feature type="region of interest" description="Disordered" evidence="1">
    <location>
        <begin position="644"/>
        <end position="676"/>
    </location>
</feature>
<dbReference type="PANTHER" id="PTHR12307:SF36">
    <property type="entry name" value="GLYCOGEN-BINDING SUBUNIT 76A"/>
    <property type="match status" value="1"/>
</dbReference>
<organism evidence="3 4">
    <name type="scientific">Candidozyma haemuli</name>
    <dbReference type="NCBI Taxonomy" id="45357"/>
    <lineage>
        <taxon>Eukaryota</taxon>
        <taxon>Fungi</taxon>
        <taxon>Dikarya</taxon>
        <taxon>Ascomycota</taxon>
        <taxon>Saccharomycotina</taxon>
        <taxon>Pichiomycetes</taxon>
        <taxon>Metschnikowiaceae</taxon>
        <taxon>Candidozyma</taxon>
    </lineage>
</organism>
<dbReference type="GO" id="GO:0008157">
    <property type="term" value="F:protein phosphatase 1 binding"/>
    <property type="evidence" value="ECO:0007669"/>
    <property type="project" value="TreeGrafter"/>
</dbReference>
<feature type="compositionally biased region" description="Polar residues" evidence="1">
    <location>
        <begin position="138"/>
        <end position="152"/>
    </location>
</feature>
<accession>A0A2V1AMV4</accession>
<dbReference type="OrthoDB" id="1881at2759"/>
<dbReference type="GO" id="GO:0000164">
    <property type="term" value="C:protein phosphatase type 1 complex"/>
    <property type="evidence" value="ECO:0007669"/>
    <property type="project" value="TreeGrafter"/>
</dbReference>
<dbReference type="GeneID" id="37008785"/>
<name>A0A2V1AMV4_9ASCO</name>
<comment type="caution">
    <text evidence="3">The sequence shown here is derived from an EMBL/GenBank/DDBJ whole genome shotgun (WGS) entry which is preliminary data.</text>
</comment>
<gene>
    <name evidence="3" type="ORF">CXQ85_003454</name>
</gene>
<feature type="domain" description="CBM21" evidence="2">
    <location>
        <begin position="303"/>
        <end position="431"/>
    </location>
</feature>
<evidence type="ECO:0000313" key="4">
    <source>
        <dbReference type="Proteomes" id="UP000244309"/>
    </source>
</evidence>
<feature type="region of interest" description="Disordered" evidence="1">
    <location>
        <begin position="441"/>
        <end position="518"/>
    </location>
</feature>
<dbReference type="PROSITE" id="PS51159">
    <property type="entry name" value="CBM21"/>
    <property type="match status" value="1"/>
</dbReference>
<evidence type="ECO:0000256" key="1">
    <source>
        <dbReference type="SAM" id="MobiDB-lite"/>
    </source>
</evidence>
<dbReference type="GO" id="GO:0005979">
    <property type="term" value="P:regulation of glycogen biosynthetic process"/>
    <property type="evidence" value="ECO:0007669"/>
    <property type="project" value="TreeGrafter"/>
</dbReference>
<dbReference type="STRING" id="45357.A0A2V1AMV4"/>
<dbReference type="Pfam" id="PF03370">
    <property type="entry name" value="CBM_21"/>
    <property type="match status" value="1"/>
</dbReference>
<dbReference type="AlphaFoldDB" id="A0A2V1AMV4"/>
<evidence type="ECO:0000313" key="3">
    <source>
        <dbReference type="EMBL" id="PVH19607.1"/>
    </source>
</evidence>
<dbReference type="RefSeq" id="XP_025340547.1">
    <property type="nucleotide sequence ID" value="XM_025487099.1"/>
</dbReference>
<feature type="compositionally biased region" description="Basic and acidic residues" evidence="1">
    <location>
        <begin position="648"/>
        <end position="668"/>
    </location>
</feature>
<reference evidence="3 4" key="1">
    <citation type="submission" date="2017-12" db="EMBL/GenBank/DDBJ databases">
        <title>Genome Sequence of a Multidrug-Resistant Candida haemulonii Isolate from a Patient with Chronic Leg Ulcers in Israel.</title>
        <authorList>
            <person name="Chow N.A."/>
            <person name="Gade L."/>
            <person name="Batra D."/>
            <person name="Rowe L.A."/>
            <person name="Ben-Ami R."/>
            <person name="Loparev V.N."/>
            <person name="Litvintseva A.P."/>
        </authorList>
    </citation>
    <scope>NUCLEOTIDE SEQUENCE [LARGE SCALE GENOMIC DNA]</scope>
    <source>
        <strain evidence="3 4">B11899</strain>
    </source>
</reference>
<dbReference type="VEuPathDB" id="FungiDB:CXQ85_003454"/>
<proteinExistence type="predicted"/>
<dbReference type="EMBL" id="PKFO01000002">
    <property type="protein sequence ID" value="PVH19607.1"/>
    <property type="molecule type" value="Genomic_DNA"/>
</dbReference>
<dbReference type="GO" id="GO:2001069">
    <property type="term" value="F:glycogen binding"/>
    <property type="evidence" value="ECO:0007669"/>
    <property type="project" value="TreeGrafter"/>
</dbReference>
<dbReference type="Gene3D" id="2.60.40.2440">
    <property type="entry name" value="Carbohydrate binding type-21 domain"/>
    <property type="match status" value="1"/>
</dbReference>
<feature type="compositionally biased region" description="Basic and acidic residues" evidence="1">
    <location>
        <begin position="502"/>
        <end position="516"/>
    </location>
</feature>